<dbReference type="OrthoDB" id="6142091at2759"/>
<protein>
    <submittedName>
        <fullName evidence="2">Uncharacterized protein</fullName>
    </submittedName>
</protein>
<sequence>MELQLHVCDKEYKSFQNDHLRDLWPAVWAYCNKEECEKKQLFRSFNEYKSHFRRVHKEKLILYTCQICDLSRRKLQSIYEKTNYKNLVIDKLVDAKILSEEALELKVENVDAFKLKRLELEHELKLKELKMKEMEKIKVKELEMKERLQMDKKEEEDEFQ</sequence>
<keyword evidence="3" id="KW-1185">Reference proteome</keyword>
<keyword evidence="1" id="KW-0175">Coiled coil</keyword>
<dbReference type="Proteomes" id="UP000596742">
    <property type="component" value="Unassembled WGS sequence"/>
</dbReference>
<gene>
    <name evidence="2" type="ORF">MGAL_10B004107</name>
</gene>
<accession>A0A8B6EDD7</accession>
<evidence type="ECO:0000313" key="2">
    <source>
        <dbReference type="EMBL" id="VDI32091.1"/>
    </source>
</evidence>
<proteinExistence type="predicted"/>
<comment type="caution">
    <text evidence="2">The sequence shown here is derived from an EMBL/GenBank/DDBJ whole genome shotgun (WGS) entry which is preliminary data.</text>
</comment>
<name>A0A8B6EDD7_MYTGA</name>
<evidence type="ECO:0000313" key="3">
    <source>
        <dbReference type="Proteomes" id="UP000596742"/>
    </source>
</evidence>
<evidence type="ECO:0000256" key="1">
    <source>
        <dbReference type="SAM" id="Coils"/>
    </source>
</evidence>
<organism evidence="2 3">
    <name type="scientific">Mytilus galloprovincialis</name>
    <name type="common">Mediterranean mussel</name>
    <dbReference type="NCBI Taxonomy" id="29158"/>
    <lineage>
        <taxon>Eukaryota</taxon>
        <taxon>Metazoa</taxon>
        <taxon>Spiralia</taxon>
        <taxon>Lophotrochozoa</taxon>
        <taxon>Mollusca</taxon>
        <taxon>Bivalvia</taxon>
        <taxon>Autobranchia</taxon>
        <taxon>Pteriomorphia</taxon>
        <taxon>Mytilida</taxon>
        <taxon>Mytiloidea</taxon>
        <taxon>Mytilidae</taxon>
        <taxon>Mytilinae</taxon>
        <taxon>Mytilus</taxon>
    </lineage>
</organism>
<dbReference type="AlphaFoldDB" id="A0A8B6EDD7"/>
<feature type="coiled-coil region" evidence="1">
    <location>
        <begin position="115"/>
        <end position="158"/>
    </location>
</feature>
<reference evidence="2" key="1">
    <citation type="submission" date="2018-11" db="EMBL/GenBank/DDBJ databases">
        <authorList>
            <person name="Alioto T."/>
            <person name="Alioto T."/>
        </authorList>
    </citation>
    <scope>NUCLEOTIDE SEQUENCE</scope>
</reference>
<dbReference type="EMBL" id="UYJE01004868">
    <property type="protein sequence ID" value="VDI32091.1"/>
    <property type="molecule type" value="Genomic_DNA"/>
</dbReference>